<dbReference type="InterPro" id="IPR050591">
    <property type="entry name" value="GSK-3"/>
</dbReference>
<keyword evidence="7" id="KW-1185">Reference proteome</keyword>
<evidence type="ECO:0000256" key="4">
    <source>
        <dbReference type="ARBA" id="ARBA00022777"/>
    </source>
</evidence>
<dbReference type="GO" id="GO:0005524">
    <property type="term" value="F:ATP binding"/>
    <property type="evidence" value="ECO:0007669"/>
    <property type="project" value="UniProtKB-KW"/>
</dbReference>
<dbReference type="Gene3D" id="3.30.200.20">
    <property type="entry name" value="Phosphorylase Kinase, domain 1"/>
    <property type="match status" value="1"/>
</dbReference>
<dbReference type="EnsemblPlants" id="TuG1812S0002409200.01.T01">
    <property type="protein sequence ID" value="TuG1812S0002409200.01.T01.s_cds19722"/>
    <property type="gene ID" value="TuG1812S0002409200.01"/>
</dbReference>
<dbReference type="GO" id="GO:0005737">
    <property type="term" value="C:cytoplasm"/>
    <property type="evidence" value="ECO:0007669"/>
    <property type="project" value="TreeGrafter"/>
</dbReference>
<proteinExistence type="predicted"/>
<accession>A0A8R7VIG2</accession>
<dbReference type="GO" id="GO:0007165">
    <property type="term" value="P:signal transduction"/>
    <property type="evidence" value="ECO:0007669"/>
    <property type="project" value="TreeGrafter"/>
</dbReference>
<dbReference type="PANTHER" id="PTHR24057">
    <property type="entry name" value="GLYCOGEN SYNTHASE KINASE-3 ALPHA"/>
    <property type="match status" value="1"/>
</dbReference>
<evidence type="ECO:0000256" key="2">
    <source>
        <dbReference type="ARBA" id="ARBA00022679"/>
    </source>
</evidence>
<dbReference type="AlphaFoldDB" id="A0A8R7VIG2"/>
<keyword evidence="4" id="KW-0418">Kinase</keyword>
<evidence type="ECO:0000313" key="7">
    <source>
        <dbReference type="Proteomes" id="UP000015106"/>
    </source>
</evidence>
<dbReference type="GO" id="GO:0030154">
    <property type="term" value="P:cell differentiation"/>
    <property type="evidence" value="ECO:0007669"/>
    <property type="project" value="TreeGrafter"/>
</dbReference>
<reference evidence="6" key="2">
    <citation type="submission" date="2022-06" db="UniProtKB">
        <authorList>
            <consortium name="EnsemblPlants"/>
        </authorList>
    </citation>
    <scope>IDENTIFICATION</scope>
</reference>
<evidence type="ECO:0000256" key="3">
    <source>
        <dbReference type="ARBA" id="ARBA00022741"/>
    </source>
</evidence>
<dbReference type="GO" id="GO:0004674">
    <property type="term" value="F:protein serine/threonine kinase activity"/>
    <property type="evidence" value="ECO:0007669"/>
    <property type="project" value="UniProtKB-KW"/>
</dbReference>
<evidence type="ECO:0000256" key="5">
    <source>
        <dbReference type="ARBA" id="ARBA00022840"/>
    </source>
</evidence>
<reference evidence="7" key="1">
    <citation type="journal article" date="2013" name="Nature">
        <title>Draft genome of the wheat A-genome progenitor Triticum urartu.</title>
        <authorList>
            <person name="Ling H.Q."/>
            <person name="Zhao S."/>
            <person name="Liu D."/>
            <person name="Wang J."/>
            <person name="Sun H."/>
            <person name="Zhang C."/>
            <person name="Fan H."/>
            <person name="Li D."/>
            <person name="Dong L."/>
            <person name="Tao Y."/>
            <person name="Gao C."/>
            <person name="Wu H."/>
            <person name="Li Y."/>
            <person name="Cui Y."/>
            <person name="Guo X."/>
            <person name="Zheng S."/>
            <person name="Wang B."/>
            <person name="Yu K."/>
            <person name="Liang Q."/>
            <person name="Yang W."/>
            <person name="Lou X."/>
            <person name="Chen J."/>
            <person name="Feng M."/>
            <person name="Jian J."/>
            <person name="Zhang X."/>
            <person name="Luo G."/>
            <person name="Jiang Y."/>
            <person name="Liu J."/>
            <person name="Wang Z."/>
            <person name="Sha Y."/>
            <person name="Zhang B."/>
            <person name="Wu H."/>
            <person name="Tang D."/>
            <person name="Shen Q."/>
            <person name="Xue P."/>
            <person name="Zou S."/>
            <person name="Wang X."/>
            <person name="Liu X."/>
            <person name="Wang F."/>
            <person name="Yang Y."/>
            <person name="An X."/>
            <person name="Dong Z."/>
            <person name="Zhang K."/>
            <person name="Zhang X."/>
            <person name="Luo M.C."/>
            <person name="Dvorak J."/>
            <person name="Tong Y."/>
            <person name="Wang J."/>
            <person name="Yang H."/>
            <person name="Li Z."/>
            <person name="Wang D."/>
            <person name="Zhang A."/>
            <person name="Wang J."/>
        </authorList>
    </citation>
    <scope>NUCLEOTIDE SEQUENCE</scope>
    <source>
        <strain evidence="7">cv. G1812</strain>
    </source>
</reference>
<dbReference type="InterPro" id="IPR011009">
    <property type="entry name" value="Kinase-like_dom_sf"/>
</dbReference>
<keyword evidence="1" id="KW-0723">Serine/threonine-protein kinase</keyword>
<dbReference type="GO" id="GO:0005634">
    <property type="term" value="C:nucleus"/>
    <property type="evidence" value="ECO:0007669"/>
    <property type="project" value="TreeGrafter"/>
</dbReference>
<keyword evidence="3" id="KW-0547">Nucleotide-binding</keyword>
<protein>
    <recommendedName>
        <fullName evidence="8">Protein kinase domain-containing protein</fullName>
    </recommendedName>
</protein>
<dbReference type="Gramene" id="TuG1812S0002409200.01.T01">
    <property type="protein sequence ID" value="TuG1812S0002409200.01.T01.s_cds19722"/>
    <property type="gene ID" value="TuG1812S0002409200.01"/>
</dbReference>
<evidence type="ECO:0000313" key="6">
    <source>
        <dbReference type="EnsemblPlants" id="TuG1812S0002409200.01.T01.s_cds19722"/>
    </source>
</evidence>
<name>A0A8R7VIG2_TRIUA</name>
<keyword evidence="2" id="KW-0808">Transferase</keyword>
<sequence length="63" mass="7565">MLDHPNIVGLKHYFLLTTERDEFYHILVLEFVPETVNRMLDSTKEGITQRVPLTYVKLYTYYV</sequence>
<dbReference type="SUPFAM" id="SSF56112">
    <property type="entry name" value="Protein kinase-like (PK-like)"/>
    <property type="match status" value="1"/>
</dbReference>
<keyword evidence="5" id="KW-0067">ATP-binding</keyword>
<evidence type="ECO:0000256" key="1">
    <source>
        <dbReference type="ARBA" id="ARBA00022527"/>
    </source>
</evidence>
<evidence type="ECO:0008006" key="8">
    <source>
        <dbReference type="Google" id="ProtNLM"/>
    </source>
</evidence>
<dbReference type="PANTHER" id="PTHR24057:SF40">
    <property type="entry name" value="SHAGGY-RELATED PROTEIN KINASE DELTA-RELATED"/>
    <property type="match status" value="1"/>
</dbReference>
<organism evidence="6 7">
    <name type="scientific">Triticum urartu</name>
    <name type="common">Red wild einkorn</name>
    <name type="synonym">Crithodium urartu</name>
    <dbReference type="NCBI Taxonomy" id="4572"/>
    <lineage>
        <taxon>Eukaryota</taxon>
        <taxon>Viridiplantae</taxon>
        <taxon>Streptophyta</taxon>
        <taxon>Embryophyta</taxon>
        <taxon>Tracheophyta</taxon>
        <taxon>Spermatophyta</taxon>
        <taxon>Magnoliopsida</taxon>
        <taxon>Liliopsida</taxon>
        <taxon>Poales</taxon>
        <taxon>Poaceae</taxon>
        <taxon>BOP clade</taxon>
        <taxon>Pooideae</taxon>
        <taxon>Triticodae</taxon>
        <taxon>Triticeae</taxon>
        <taxon>Triticinae</taxon>
        <taxon>Triticum</taxon>
    </lineage>
</organism>
<dbReference type="Proteomes" id="UP000015106">
    <property type="component" value="Unassembled WGS sequence"/>
</dbReference>